<dbReference type="Gene3D" id="3.40.50.150">
    <property type="entry name" value="Vaccinia Virus protein VP39"/>
    <property type="match status" value="1"/>
</dbReference>
<dbReference type="Pfam" id="PF13383">
    <property type="entry name" value="Methyltransf_22"/>
    <property type="match status" value="1"/>
</dbReference>
<protein>
    <recommendedName>
        <fullName evidence="2">Methyltransferase domain-containing protein</fullName>
    </recommendedName>
</protein>
<dbReference type="InterPro" id="IPR025714">
    <property type="entry name" value="Methyltranfer_dom"/>
</dbReference>
<dbReference type="SUPFAM" id="SSF53335">
    <property type="entry name" value="S-adenosyl-L-methionine-dependent methyltransferases"/>
    <property type="match status" value="1"/>
</dbReference>
<dbReference type="Proteomes" id="UP000494206">
    <property type="component" value="Unassembled WGS sequence"/>
</dbReference>
<reference evidence="3 4" key="1">
    <citation type="submission" date="2020-04" db="EMBL/GenBank/DDBJ databases">
        <authorList>
            <person name="Laetsch R D."/>
            <person name="Stevens L."/>
            <person name="Kumar S."/>
            <person name="Blaxter L. M."/>
        </authorList>
    </citation>
    <scope>NUCLEOTIDE SEQUENCE [LARGE SCALE GENOMIC DNA]</scope>
</reference>
<evidence type="ECO:0000259" key="2">
    <source>
        <dbReference type="Pfam" id="PF13383"/>
    </source>
</evidence>
<feature type="transmembrane region" description="Helical" evidence="1">
    <location>
        <begin position="12"/>
        <end position="34"/>
    </location>
</feature>
<name>A0A8S1FD01_9PELO</name>
<evidence type="ECO:0000313" key="3">
    <source>
        <dbReference type="EMBL" id="CAB3409582.1"/>
    </source>
</evidence>
<dbReference type="InterPro" id="IPR026913">
    <property type="entry name" value="METTL24"/>
</dbReference>
<evidence type="ECO:0000313" key="4">
    <source>
        <dbReference type="Proteomes" id="UP000494206"/>
    </source>
</evidence>
<feature type="domain" description="Methyltransferase" evidence="2">
    <location>
        <begin position="55"/>
        <end position="263"/>
    </location>
</feature>
<dbReference type="InterPro" id="IPR029063">
    <property type="entry name" value="SAM-dependent_MTases_sf"/>
</dbReference>
<organism evidence="3 4">
    <name type="scientific">Caenorhabditis bovis</name>
    <dbReference type="NCBI Taxonomy" id="2654633"/>
    <lineage>
        <taxon>Eukaryota</taxon>
        <taxon>Metazoa</taxon>
        <taxon>Ecdysozoa</taxon>
        <taxon>Nematoda</taxon>
        <taxon>Chromadorea</taxon>
        <taxon>Rhabditida</taxon>
        <taxon>Rhabditina</taxon>
        <taxon>Rhabditomorpha</taxon>
        <taxon>Rhabditoidea</taxon>
        <taxon>Rhabditidae</taxon>
        <taxon>Peloderinae</taxon>
        <taxon>Caenorhabditis</taxon>
    </lineage>
</organism>
<keyword evidence="4" id="KW-1185">Reference proteome</keyword>
<dbReference type="EMBL" id="CADEPM010000008">
    <property type="protein sequence ID" value="CAB3409582.1"/>
    <property type="molecule type" value="Genomic_DNA"/>
</dbReference>
<keyword evidence="1" id="KW-0812">Transmembrane</keyword>
<proteinExistence type="predicted"/>
<keyword evidence="1" id="KW-1133">Transmembrane helix</keyword>
<dbReference type="PANTHER" id="PTHR32026:SF27">
    <property type="entry name" value="METHYLTRANSFERASE FKBM DOMAIN-CONTAINING PROTEIN-RELATED"/>
    <property type="match status" value="1"/>
</dbReference>
<evidence type="ECO:0000256" key="1">
    <source>
        <dbReference type="SAM" id="Phobius"/>
    </source>
</evidence>
<dbReference type="OrthoDB" id="5815019at2759"/>
<dbReference type="PANTHER" id="PTHR32026">
    <property type="entry name" value="METHYLTRANSFERASE-LIKE PROTEIN 24"/>
    <property type="match status" value="1"/>
</dbReference>
<sequence length="284" mass="31932">MGILVNGMARKNYNTTFIGFAVLIGLTILIYLRIGKSHISSFCSNNTPINRKSSFYETLQRYAILYSKSVTDNILEKANGNENAVFYKSLKPEAHCPLKTQIGGNDDGSKLVCNPKNINDGCTIISLGLSNQIMFDEEIQAITSYKCKIIGVDKDEQNSETQKTYKSINGKLVTMKISAEEGIESVLEDGKTAEMLKIDIEGAEFQALIPFLEKVRVCQIFIEIHGTPKMHLNLMQKIAKNGYRLFSIDENKYCPSCCEYSYIHEDCMDQYEVIPLAQMIPQSN</sequence>
<dbReference type="AlphaFoldDB" id="A0A8S1FD01"/>
<keyword evidence="1" id="KW-0472">Membrane</keyword>
<gene>
    <name evidence="3" type="ORF">CBOVIS_LOCUS11219</name>
</gene>
<accession>A0A8S1FD01</accession>
<comment type="caution">
    <text evidence="3">The sequence shown here is derived from an EMBL/GenBank/DDBJ whole genome shotgun (WGS) entry which is preliminary data.</text>
</comment>